<dbReference type="GeneID" id="109428802"/>
<dbReference type="Proteomes" id="UP000069940">
    <property type="component" value="Unassembled WGS sequence"/>
</dbReference>
<feature type="compositionally biased region" description="Polar residues" evidence="1">
    <location>
        <begin position="174"/>
        <end position="189"/>
    </location>
</feature>
<feature type="compositionally biased region" description="Polar residues" evidence="1">
    <location>
        <begin position="862"/>
        <end position="872"/>
    </location>
</feature>
<sequence length="978" mass="110565">MKKTSTQPIKKPTVAKRLPPSAPKPEDNPDTKKKQTDLTPKSTSQNTTKKTTSQPTQPTATRIERKPKTEAVKQRVVTNPKASLAQLKKQLQAASSTRNVPQPKKPTPGNFNVTVNSPPSSRKPTSEEPKAPTPRDRTKTRTLKPEEVTVLKPIPHIPSDVSKEPPKAPVSFDIQFQNDKPSSSSSANQRIAHHVAEPEPDDDDKYESEFESYESDFESGSSKKSSCTAASAKSSCSSRSSSSSVSESSSSSDEEHGKSQANNEQKLDSGNYEMKMKRLLTVNEKGNSLMAEPKQDDNQPDSGMNSGLFENHSASTSTKLLQKRYADILEKLSFNTMAFELYEDQPVPYELFLKNYGKTKDVQNYTQTETDTHSSDAQTERIHQKSAWVQYPPQFSLFCLNNMTANPDKYSEEKLGVGQENFYVEGSRTERNDEFSDFLANLELNRQKHIHKNQPTNRSNFKLDELRSFLHRSLHAVEAVLIRNTENCDKSTNQRVDLKLESTLANSTVTSANYDSKSRHILLTFHECDVEKSYHRYVISVWDTRNCIRPTAILSCWSIIVCTERIGPIILGGTTDGTLCLWDIANNNEEQAAPLQLIAGSQLNDNNVNCHYGSIVAVRSSDQSAGGNSIASYQVITLYEAGVLITWSISKVIHSADYDNNCDLNTVFHPGKFQLIQQNLMNLRTMMQRPMSTMNTRKSRVDHFQKGSLEDLLNSKNDTTDEFRGKELWSTTDMQIWRNKAVLLLDQHILVINYLEQKCLLVLRNLDHALSLKEHPLMNGFMFTISSDNSVRILKIHKNINNLSPLNTLTEHNARQQYSQSTTKHSPVLNNKSCAIQNIVKNERKLYHEASSHADGLLRPLSSHSSENQRIAQQRFDQRSPDQVHMYHNQLFFLRQLDQRNPWMRFLSQGHILCVGTERNARFIDLKTGQQSCLSDYIDTTHDAGNRRLLGTTDKQMIMTTDGQDIFLHDISSSFKSP</sequence>
<feature type="compositionally biased region" description="Basic and acidic residues" evidence="1">
    <location>
        <begin position="24"/>
        <end position="36"/>
    </location>
</feature>
<feature type="compositionally biased region" description="Low complexity" evidence="1">
    <location>
        <begin position="39"/>
        <end position="61"/>
    </location>
</feature>
<organism evidence="2 3">
    <name type="scientific">Aedes albopictus</name>
    <name type="common">Asian tiger mosquito</name>
    <name type="synonym">Stegomyia albopicta</name>
    <dbReference type="NCBI Taxonomy" id="7160"/>
    <lineage>
        <taxon>Eukaryota</taxon>
        <taxon>Metazoa</taxon>
        <taxon>Ecdysozoa</taxon>
        <taxon>Arthropoda</taxon>
        <taxon>Hexapoda</taxon>
        <taxon>Insecta</taxon>
        <taxon>Pterygota</taxon>
        <taxon>Neoptera</taxon>
        <taxon>Endopterygota</taxon>
        <taxon>Diptera</taxon>
        <taxon>Nematocera</taxon>
        <taxon>Culicoidea</taxon>
        <taxon>Culicidae</taxon>
        <taxon>Culicinae</taxon>
        <taxon>Aedini</taxon>
        <taxon>Aedes</taxon>
        <taxon>Stegomyia</taxon>
    </lineage>
</organism>
<dbReference type="SUPFAM" id="SSF50978">
    <property type="entry name" value="WD40 repeat-like"/>
    <property type="match status" value="1"/>
</dbReference>
<dbReference type="Gene3D" id="2.130.10.10">
    <property type="entry name" value="YVTN repeat-like/Quinoprotein amine dehydrogenase"/>
    <property type="match status" value="1"/>
</dbReference>
<feature type="compositionally biased region" description="Polar residues" evidence="1">
    <location>
        <begin position="109"/>
        <end position="123"/>
    </location>
</feature>
<reference evidence="3" key="1">
    <citation type="journal article" date="2015" name="Proc. Natl. Acad. Sci. U.S.A.">
        <title>Genome sequence of the Asian Tiger mosquito, Aedes albopictus, reveals insights into its biology, genetics, and evolution.</title>
        <authorList>
            <person name="Chen X.G."/>
            <person name="Jiang X."/>
            <person name="Gu J."/>
            <person name="Xu M."/>
            <person name="Wu Y."/>
            <person name="Deng Y."/>
            <person name="Zhang C."/>
            <person name="Bonizzoni M."/>
            <person name="Dermauw W."/>
            <person name="Vontas J."/>
            <person name="Armbruster P."/>
            <person name="Huang X."/>
            <person name="Yang Y."/>
            <person name="Zhang H."/>
            <person name="He W."/>
            <person name="Peng H."/>
            <person name="Liu Y."/>
            <person name="Wu K."/>
            <person name="Chen J."/>
            <person name="Lirakis M."/>
            <person name="Topalis P."/>
            <person name="Van Leeuwen T."/>
            <person name="Hall A.B."/>
            <person name="Jiang X."/>
            <person name="Thorpe C."/>
            <person name="Mueller R.L."/>
            <person name="Sun C."/>
            <person name="Waterhouse R.M."/>
            <person name="Yan G."/>
            <person name="Tu Z.J."/>
            <person name="Fang X."/>
            <person name="James A.A."/>
        </authorList>
    </citation>
    <scope>NUCLEOTIDE SEQUENCE [LARGE SCALE GENOMIC DNA]</scope>
    <source>
        <strain evidence="3">Foshan</strain>
    </source>
</reference>
<dbReference type="InterPro" id="IPR042505">
    <property type="entry name" value="DYNC2I1"/>
</dbReference>
<evidence type="ECO:0000313" key="2">
    <source>
        <dbReference type="EnsemblMetazoa" id="AALFPA23_006318.P8195"/>
    </source>
</evidence>
<evidence type="ECO:0008006" key="4">
    <source>
        <dbReference type="Google" id="ProtNLM"/>
    </source>
</evidence>
<feature type="compositionally biased region" description="Basic and acidic residues" evidence="1">
    <location>
        <begin position="124"/>
        <end position="149"/>
    </location>
</feature>
<feature type="region of interest" description="Disordered" evidence="1">
    <location>
        <begin position="1"/>
        <end position="272"/>
    </location>
</feature>
<feature type="region of interest" description="Disordered" evidence="1">
    <location>
        <begin position="857"/>
        <end position="880"/>
    </location>
</feature>
<proteinExistence type="predicted"/>
<dbReference type="EnsemblMetazoa" id="AALFPA23_006318.R8195">
    <property type="protein sequence ID" value="AALFPA23_006318.P8195"/>
    <property type="gene ID" value="AALFPA23_006318"/>
</dbReference>
<feature type="compositionally biased region" description="Acidic residues" evidence="1">
    <location>
        <begin position="198"/>
        <end position="217"/>
    </location>
</feature>
<evidence type="ECO:0000313" key="3">
    <source>
        <dbReference type="Proteomes" id="UP000069940"/>
    </source>
</evidence>
<dbReference type="PANTHER" id="PTHR16022">
    <property type="entry name" value="WD REPEAT DOMAIN 60"/>
    <property type="match status" value="1"/>
</dbReference>
<feature type="compositionally biased region" description="Basic and acidic residues" evidence="1">
    <location>
        <begin position="62"/>
        <end position="73"/>
    </location>
</feature>
<protein>
    <recommendedName>
        <fullName evidence="4">WD repeat-containing protein 60</fullName>
    </recommendedName>
</protein>
<dbReference type="RefSeq" id="XP_029734053.2">
    <property type="nucleotide sequence ID" value="XM_029878193.2"/>
</dbReference>
<dbReference type="InterPro" id="IPR015943">
    <property type="entry name" value="WD40/YVTN_repeat-like_dom_sf"/>
</dbReference>
<feature type="region of interest" description="Disordered" evidence="1">
    <location>
        <begin position="290"/>
        <end position="313"/>
    </location>
</feature>
<keyword evidence="3" id="KW-1185">Reference proteome</keyword>
<evidence type="ECO:0000256" key="1">
    <source>
        <dbReference type="SAM" id="MobiDB-lite"/>
    </source>
</evidence>
<name>A0ABM1Y6U6_AEDAL</name>
<feature type="compositionally biased region" description="Low complexity" evidence="1">
    <location>
        <begin position="218"/>
        <end position="251"/>
    </location>
</feature>
<accession>A0ABM1Y6U6</accession>
<dbReference type="PANTHER" id="PTHR16022:SF0">
    <property type="entry name" value="CYTOPLASMIC DYNEIN 2 INTERMEDIATE CHAIN 1"/>
    <property type="match status" value="1"/>
</dbReference>
<reference evidence="2" key="2">
    <citation type="submission" date="2025-05" db="UniProtKB">
        <authorList>
            <consortium name="EnsemblMetazoa"/>
        </authorList>
    </citation>
    <scope>IDENTIFICATION</scope>
    <source>
        <strain evidence="2">Foshan</strain>
    </source>
</reference>
<dbReference type="InterPro" id="IPR036322">
    <property type="entry name" value="WD40_repeat_dom_sf"/>
</dbReference>